<dbReference type="AlphaFoldDB" id="A0A517Z1Q1"/>
<reference evidence="2 3" key="1">
    <citation type="submission" date="2019-02" db="EMBL/GenBank/DDBJ databases">
        <title>Deep-cultivation of Planctomycetes and their phenomic and genomic characterization uncovers novel biology.</title>
        <authorList>
            <person name="Wiegand S."/>
            <person name="Jogler M."/>
            <person name="Boedeker C."/>
            <person name="Pinto D."/>
            <person name="Vollmers J."/>
            <person name="Rivas-Marin E."/>
            <person name="Kohn T."/>
            <person name="Peeters S.H."/>
            <person name="Heuer A."/>
            <person name="Rast P."/>
            <person name="Oberbeckmann S."/>
            <person name="Bunk B."/>
            <person name="Jeske O."/>
            <person name="Meyerdierks A."/>
            <person name="Storesund J.E."/>
            <person name="Kallscheuer N."/>
            <person name="Luecker S."/>
            <person name="Lage O.M."/>
            <person name="Pohl T."/>
            <person name="Merkel B.J."/>
            <person name="Hornburger P."/>
            <person name="Mueller R.-W."/>
            <person name="Bruemmer F."/>
            <person name="Labrenz M."/>
            <person name="Spormann A.M."/>
            <person name="Op den Camp H."/>
            <person name="Overmann J."/>
            <person name="Amann R."/>
            <person name="Jetten M.S.M."/>
            <person name="Mascher T."/>
            <person name="Medema M.H."/>
            <person name="Devos D.P."/>
            <person name="Kaster A.-K."/>
            <person name="Ovreas L."/>
            <person name="Rohde M."/>
            <person name="Galperin M.Y."/>
            <person name="Jogler C."/>
        </authorList>
    </citation>
    <scope>NUCLEOTIDE SEQUENCE [LARGE SCALE GENOMIC DNA]</scope>
    <source>
        <strain evidence="2 3">Mal4</strain>
    </source>
</reference>
<dbReference type="EMBL" id="CP036275">
    <property type="protein sequence ID" value="QDU36420.1"/>
    <property type="molecule type" value="Genomic_DNA"/>
</dbReference>
<evidence type="ECO:0000256" key="1">
    <source>
        <dbReference type="ARBA" id="ARBA00022729"/>
    </source>
</evidence>
<sequence>MPVLTRQWCGPLVMLAATAILSSTLPAGEVRMKSGFVLRGTPVEMAGLNPTTERQNNRGPIAQTPLWMVDDGVRRFFVGYRQVERPVDRGGQLLQYETFELEHVARSRDMTPASIGAFVSKTEFDEFGRRVVTLATERGPVHIHQGITRLRPDYVKVESTSHRWEYGLDTPTLPADVLGKMLDQASDVTNHRDRKARVVFFLQAEMYRQAREEVAAVRRDFPEDAAWADETDRRIVQFVALRAMNELQRRQDAGQHATAYQFAKSQFPIERVGPEAHDAAREIVAEYEQALSRRERILFLLGMLEVDASDELVPRLRAMRAAVRDELHYENLERLDPFLRAEDDETLSAEQKLALAYSGWLLGSANALVDLKEAVRLWDARFLVLEYLRTNDPSRRNTLHSDLKALEGVSIERIAALVDNLPLPLEAPPLDPGAISTIDVPTKVGETPIRYSIQLPPEYSPQHRYPLLIVMHAEGRTPNYEVAWWGGTADQPGWAQRRGYIVIAPHYAEEKQGKYDYNVAVHTQVLESLRDVRKRFRIDSDRVFLAGHGMGADACFDIGFSHPHVFAGVVPINGFSDRYANYYFENGPDLSWYVVNGERDRNALEENARELNHMMRHGVDVVYCEYKSRGYETYFEELERIFDWMGLHRRATFVREWEAEILRHADADMYWIAPHDLPDKLREPIIWDQPRRRIRAMQMEGKATVGNAVYIRHPGRGTTIWLAPELVDFDERVKVSVNGRVKFTGYLQPSIEALLDDLRVRGDREQLYWARLEY</sequence>
<dbReference type="PANTHER" id="PTHR43037">
    <property type="entry name" value="UNNAMED PRODUCT-RELATED"/>
    <property type="match status" value="1"/>
</dbReference>
<dbReference type="InterPro" id="IPR050955">
    <property type="entry name" value="Plant_Biomass_Hydrol_Est"/>
</dbReference>
<evidence type="ECO:0000313" key="2">
    <source>
        <dbReference type="EMBL" id="QDU36420.1"/>
    </source>
</evidence>
<dbReference type="PANTHER" id="PTHR43037:SF1">
    <property type="entry name" value="BLL1128 PROTEIN"/>
    <property type="match status" value="1"/>
</dbReference>
<evidence type="ECO:0008006" key="4">
    <source>
        <dbReference type="Google" id="ProtNLM"/>
    </source>
</evidence>
<keyword evidence="3" id="KW-1185">Reference proteome</keyword>
<gene>
    <name evidence="2" type="ORF">Mal4_07060</name>
</gene>
<dbReference type="OrthoDB" id="1955879at2"/>
<accession>A0A517Z1Q1</accession>
<evidence type="ECO:0000313" key="3">
    <source>
        <dbReference type="Proteomes" id="UP000320496"/>
    </source>
</evidence>
<dbReference type="KEGG" id="mri:Mal4_07060"/>
<dbReference type="SUPFAM" id="SSF53474">
    <property type="entry name" value="alpha/beta-Hydrolases"/>
    <property type="match status" value="1"/>
</dbReference>
<keyword evidence="1" id="KW-0732">Signal</keyword>
<proteinExistence type="predicted"/>
<dbReference type="RefSeq" id="WP_145367084.1">
    <property type="nucleotide sequence ID" value="NZ_CP036275.1"/>
</dbReference>
<name>A0A517Z1Q1_9PLAN</name>
<organism evidence="2 3">
    <name type="scientific">Maioricimonas rarisocia</name>
    <dbReference type="NCBI Taxonomy" id="2528026"/>
    <lineage>
        <taxon>Bacteria</taxon>
        <taxon>Pseudomonadati</taxon>
        <taxon>Planctomycetota</taxon>
        <taxon>Planctomycetia</taxon>
        <taxon>Planctomycetales</taxon>
        <taxon>Planctomycetaceae</taxon>
        <taxon>Maioricimonas</taxon>
    </lineage>
</organism>
<protein>
    <recommendedName>
        <fullName evidence="4">Alpha/beta hydrolase family protein</fullName>
    </recommendedName>
</protein>
<dbReference type="Gene3D" id="3.40.50.1820">
    <property type="entry name" value="alpha/beta hydrolase"/>
    <property type="match status" value="1"/>
</dbReference>
<dbReference type="InterPro" id="IPR029058">
    <property type="entry name" value="AB_hydrolase_fold"/>
</dbReference>
<dbReference type="Proteomes" id="UP000320496">
    <property type="component" value="Chromosome"/>
</dbReference>